<dbReference type="InterPro" id="IPR003439">
    <property type="entry name" value="ABC_transporter-like_ATP-bd"/>
</dbReference>
<reference evidence="6 7" key="1">
    <citation type="submission" date="2023-04" db="EMBL/GenBank/DDBJ databases">
        <title>Fusibacter bizertensis strain WBS, isolated from littoral bottom sediments of the Arctic seas - biochemical and genomic analysis.</title>
        <authorList>
            <person name="Brioukhanov A.L."/>
        </authorList>
    </citation>
    <scope>NUCLEOTIDE SEQUENCE [LARGE SCALE GENOMIC DNA]</scope>
    <source>
        <strain evidence="6 7">WBS</strain>
    </source>
</reference>
<gene>
    <name evidence="6" type="ORF">QE109_02735</name>
</gene>
<dbReference type="SMART" id="SM00382">
    <property type="entry name" value="AAA"/>
    <property type="match status" value="1"/>
</dbReference>
<evidence type="ECO:0000256" key="2">
    <source>
        <dbReference type="ARBA" id="ARBA00022448"/>
    </source>
</evidence>
<comment type="caution">
    <text evidence="6">The sequence shown here is derived from an EMBL/GenBank/DDBJ whole genome shotgun (WGS) entry which is preliminary data.</text>
</comment>
<dbReference type="PANTHER" id="PTHR42711">
    <property type="entry name" value="ABC TRANSPORTER ATP-BINDING PROTEIN"/>
    <property type="match status" value="1"/>
</dbReference>
<dbReference type="InterPro" id="IPR050763">
    <property type="entry name" value="ABC_transporter_ATP-binding"/>
</dbReference>
<organism evidence="6 7">
    <name type="scientific">Fusibacter bizertensis</name>
    <dbReference type="NCBI Taxonomy" id="1488331"/>
    <lineage>
        <taxon>Bacteria</taxon>
        <taxon>Bacillati</taxon>
        <taxon>Bacillota</taxon>
        <taxon>Clostridia</taxon>
        <taxon>Eubacteriales</taxon>
        <taxon>Eubacteriales Family XII. Incertae Sedis</taxon>
        <taxon>Fusibacter</taxon>
    </lineage>
</organism>
<dbReference type="InterPro" id="IPR003593">
    <property type="entry name" value="AAA+_ATPase"/>
</dbReference>
<dbReference type="InterPro" id="IPR027417">
    <property type="entry name" value="P-loop_NTPase"/>
</dbReference>
<dbReference type="RefSeq" id="WP_281092843.1">
    <property type="nucleotide sequence ID" value="NZ_JARYZI010000001.1"/>
</dbReference>
<proteinExistence type="inferred from homology"/>
<dbReference type="EMBL" id="JARYZI010000001">
    <property type="protein sequence ID" value="MDH8677045.1"/>
    <property type="molecule type" value="Genomic_DNA"/>
</dbReference>
<evidence type="ECO:0000256" key="3">
    <source>
        <dbReference type="ARBA" id="ARBA00022741"/>
    </source>
</evidence>
<accession>A0ABT6N9F9</accession>
<keyword evidence="3" id="KW-0547">Nucleotide-binding</keyword>
<keyword evidence="4 6" id="KW-0067">ATP-binding</keyword>
<name>A0ABT6N9F9_9FIRM</name>
<protein>
    <submittedName>
        <fullName evidence="6">ABC transporter ATP-binding protein</fullName>
    </submittedName>
</protein>
<dbReference type="SUPFAM" id="SSF52540">
    <property type="entry name" value="P-loop containing nucleoside triphosphate hydrolases"/>
    <property type="match status" value="1"/>
</dbReference>
<keyword evidence="2" id="KW-0813">Transport</keyword>
<feature type="domain" description="ABC transporter" evidence="5">
    <location>
        <begin position="2"/>
        <end position="246"/>
    </location>
</feature>
<dbReference type="PROSITE" id="PS50893">
    <property type="entry name" value="ABC_TRANSPORTER_2"/>
    <property type="match status" value="1"/>
</dbReference>
<evidence type="ECO:0000256" key="4">
    <source>
        <dbReference type="ARBA" id="ARBA00022840"/>
    </source>
</evidence>
<dbReference type="Gene3D" id="3.40.50.300">
    <property type="entry name" value="P-loop containing nucleotide triphosphate hydrolases"/>
    <property type="match status" value="1"/>
</dbReference>
<comment type="similarity">
    <text evidence="1">Belongs to the ABC transporter superfamily.</text>
</comment>
<evidence type="ECO:0000259" key="5">
    <source>
        <dbReference type="PROSITE" id="PS50893"/>
    </source>
</evidence>
<dbReference type="Pfam" id="PF00005">
    <property type="entry name" value="ABC_tran"/>
    <property type="match status" value="1"/>
</dbReference>
<dbReference type="PANTHER" id="PTHR42711:SF5">
    <property type="entry name" value="ABC TRANSPORTER ATP-BINDING PROTEIN NATA"/>
    <property type="match status" value="1"/>
</dbReference>
<evidence type="ECO:0000313" key="7">
    <source>
        <dbReference type="Proteomes" id="UP001158045"/>
    </source>
</evidence>
<sequence length="259" mass="29005">MIQVNGLKKSFKLSKKQMMENGNKDKFKVAVKGIDFQVHDNEIFGLIGPNGAGKTTTMRCLATLINPTEGSVNVNGFDGASEGEAVRRELAFLTNELKLDTHFTPEYTTKFFGRLHGLEENVIEERMNHLFDYFGVTPFKFTKIADLSTGMKQKLSIVVSLIHDPQVIIFDEPTNGLDIITARAVTEYLKELKQRGKTIIISTHMMHVAEKLCDRIAVIMDGEIKAIGSLDDIYKLTGKDNLDDAFFKLYDISGGQQHV</sequence>
<dbReference type="GO" id="GO:0005524">
    <property type="term" value="F:ATP binding"/>
    <property type="evidence" value="ECO:0007669"/>
    <property type="project" value="UniProtKB-KW"/>
</dbReference>
<dbReference type="Proteomes" id="UP001158045">
    <property type="component" value="Unassembled WGS sequence"/>
</dbReference>
<keyword evidence="7" id="KW-1185">Reference proteome</keyword>
<evidence type="ECO:0000313" key="6">
    <source>
        <dbReference type="EMBL" id="MDH8677045.1"/>
    </source>
</evidence>
<evidence type="ECO:0000256" key="1">
    <source>
        <dbReference type="ARBA" id="ARBA00005417"/>
    </source>
</evidence>